<reference evidence="2" key="1">
    <citation type="journal article" date="2023" name="Mol. Biol. Evol.">
        <title>Third-Generation Sequencing Reveals the Adaptive Role of the Epigenome in Three Deep-Sea Polychaetes.</title>
        <authorList>
            <person name="Perez M."/>
            <person name="Aroh O."/>
            <person name="Sun Y."/>
            <person name="Lan Y."/>
            <person name="Juniper S.K."/>
            <person name="Young C.R."/>
            <person name="Angers B."/>
            <person name="Qian P.Y."/>
        </authorList>
    </citation>
    <scope>NUCLEOTIDE SEQUENCE</scope>
    <source>
        <strain evidence="2">P08H-3</strain>
    </source>
</reference>
<name>A0AAD9KD22_9ANNE</name>
<feature type="region of interest" description="Disordered" evidence="1">
    <location>
        <begin position="68"/>
        <end position="87"/>
    </location>
</feature>
<proteinExistence type="predicted"/>
<accession>A0AAD9KD22</accession>
<protein>
    <submittedName>
        <fullName evidence="2">Uncharacterized protein</fullName>
    </submittedName>
</protein>
<dbReference type="Proteomes" id="UP001208570">
    <property type="component" value="Unassembled WGS sequence"/>
</dbReference>
<dbReference type="AlphaFoldDB" id="A0AAD9KD22"/>
<evidence type="ECO:0000313" key="2">
    <source>
        <dbReference type="EMBL" id="KAK2168238.1"/>
    </source>
</evidence>
<comment type="caution">
    <text evidence="2">The sequence shown here is derived from an EMBL/GenBank/DDBJ whole genome shotgun (WGS) entry which is preliminary data.</text>
</comment>
<evidence type="ECO:0000313" key="3">
    <source>
        <dbReference type="Proteomes" id="UP001208570"/>
    </source>
</evidence>
<gene>
    <name evidence="2" type="ORF">LSH36_19g09011</name>
</gene>
<organism evidence="2 3">
    <name type="scientific">Paralvinella palmiformis</name>
    <dbReference type="NCBI Taxonomy" id="53620"/>
    <lineage>
        <taxon>Eukaryota</taxon>
        <taxon>Metazoa</taxon>
        <taxon>Spiralia</taxon>
        <taxon>Lophotrochozoa</taxon>
        <taxon>Annelida</taxon>
        <taxon>Polychaeta</taxon>
        <taxon>Sedentaria</taxon>
        <taxon>Canalipalpata</taxon>
        <taxon>Terebellida</taxon>
        <taxon>Terebelliformia</taxon>
        <taxon>Alvinellidae</taxon>
        <taxon>Paralvinella</taxon>
    </lineage>
</organism>
<evidence type="ECO:0000256" key="1">
    <source>
        <dbReference type="SAM" id="MobiDB-lite"/>
    </source>
</evidence>
<dbReference type="EMBL" id="JAODUP010000019">
    <property type="protein sequence ID" value="KAK2168238.1"/>
    <property type="molecule type" value="Genomic_DNA"/>
</dbReference>
<sequence>MVIRNLSLWFRYTSGASQLLSLGTFFLIRFLGTVHSTIVCTPELHSTIISNGADAPRAGVREQFAVEQHHPADQIESEEHGQGQEKVDGHVLRGDLLAVRMYRRPSERELSRYRMDGTDDQLDHNLDQALPGHRYPPVLHAVVDGKQLEQRDINK</sequence>
<keyword evidence="3" id="KW-1185">Reference proteome</keyword>